<accession>A0A484GXB3</accession>
<organism evidence="1 2">
    <name type="scientific">Sousa chinensis</name>
    <name type="common">Indo-pacific humpbacked dolphin</name>
    <name type="synonym">Steno chinensis</name>
    <dbReference type="NCBI Taxonomy" id="103600"/>
    <lineage>
        <taxon>Eukaryota</taxon>
        <taxon>Metazoa</taxon>
        <taxon>Chordata</taxon>
        <taxon>Craniata</taxon>
        <taxon>Vertebrata</taxon>
        <taxon>Euteleostomi</taxon>
        <taxon>Mammalia</taxon>
        <taxon>Eutheria</taxon>
        <taxon>Laurasiatheria</taxon>
        <taxon>Artiodactyla</taxon>
        <taxon>Whippomorpha</taxon>
        <taxon>Cetacea</taxon>
        <taxon>Odontoceti</taxon>
        <taxon>Delphinidae</taxon>
        <taxon>Sousa</taxon>
    </lineage>
</organism>
<dbReference type="EMBL" id="QWLN02003371">
    <property type="protein sequence ID" value="TEA39970.1"/>
    <property type="molecule type" value="Genomic_DNA"/>
</dbReference>
<evidence type="ECO:0000313" key="1">
    <source>
        <dbReference type="EMBL" id="TEA39970.1"/>
    </source>
</evidence>
<proteinExistence type="predicted"/>
<dbReference type="Proteomes" id="UP000295264">
    <property type="component" value="Unassembled WGS sequence"/>
</dbReference>
<name>A0A484GXB3_SOUCH</name>
<evidence type="ECO:0000313" key="2">
    <source>
        <dbReference type="Proteomes" id="UP000295264"/>
    </source>
</evidence>
<sequence length="60" mass="6578">ITSVLKTTSRTSLVVQQLTLHAPNAGGLGSIPGQGIRSRLRQLRVRMLQLKIPEDPTCRN</sequence>
<comment type="caution">
    <text evidence="1">The sequence shown here is derived from an EMBL/GenBank/DDBJ whole genome shotgun (WGS) entry which is preliminary data.</text>
</comment>
<gene>
    <name evidence="1" type="ORF">DBR06_SOUSAS2910009</name>
</gene>
<feature type="non-terminal residue" evidence="1">
    <location>
        <position position="1"/>
    </location>
</feature>
<reference evidence="1 2" key="1">
    <citation type="journal article" date="2018" name="Genomics">
        <title>Molecular footprints of inshore aquatic adaptation in Indo-Pacific humpback dolphin (Sousa chinensis).</title>
        <authorList>
            <person name="Ming Y."/>
            <person name="Jian J."/>
            <person name="Yu F."/>
            <person name="Yu X."/>
            <person name="Wang J."/>
            <person name="Liu W."/>
        </authorList>
    </citation>
    <scope>NUCLEOTIDE SEQUENCE [LARGE SCALE GENOMIC DNA]</scope>
    <source>
        <strain evidence="1">MY-2018</strain>
        <tissue evidence="1">Skin</tissue>
    </source>
</reference>
<protein>
    <submittedName>
        <fullName evidence="1">Uncharacterized protein</fullName>
    </submittedName>
</protein>
<dbReference type="AlphaFoldDB" id="A0A484GXB3"/>
<keyword evidence="2" id="KW-1185">Reference proteome</keyword>